<dbReference type="Gene3D" id="3.30.470.20">
    <property type="entry name" value="ATP-grasp fold, B domain"/>
    <property type="match status" value="1"/>
</dbReference>
<organism evidence="2 3">
    <name type="scientific">Kibdelosporangium aridum</name>
    <dbReference type="NCBI Taxonomy" id="2030"/>
    <lineage>
        <taxon>Bacteria</taxon>
        <taxon>Bacillati</taxon>
        <taxon>Actinomycetota</taxon>
        <taxon>Actinomycetes</taxon>
        <taxon>Pseudonocardiales</taxon>
        <taxon>Pseudonocardiaceae</taxon>
        <taxon>Kibdelosporangium</taxon>
    </lineage>
</organism>
<evidence type="ECO:0000313" key="3">
    <source>
        <dbReference type="Proteomes" id="UP000287547"/>
    </source>
</evidence>
<dbReference type="InterPro" id="IPR002192">
    <property type="entry name" value="PPDK_AMP/ATP-bd"/>
</dbReference>
<name>A0A428ZMX3_KIBAR</name>
<dbReference type="SUPFAM" id="SSF56059">
    <property type="entry name" value="Glutathione synthetase ATP-binding domain-like"/>
    <property type="match status" value="1"/>
</dbReference>
<evidence type="ECO:0000313" key="2">
    <source>
        <dbReference type="EMBL" id="RSM89399.1"/>
    </source>
</evidence>
<feature type="domain" description="Pyruvate phosphate dikinase AMP/ATP-binding" evidence="1">
    <location>
        <begin position="37"/>
        <end position="70"/>
    </location>
</feature>
<proteinExistence type="predicted"/>
<dbReference type="Pfam" id="PF01326">
    <property type="entry name" value="PPDK_N"/>
    <property type="match status" value="1"/>
</dbReference>
<evidence type="ECO:0000259" key="1">
    <source>
        <dbReference type="Pfam" id="PF01326"/>
    </source>
</evidence>
<sequence length="131" mass="14504">MKCPFRTSRSRWWCMINATWVSVPTANGTGLQPVPVASASEDLYGMPMDIEWAVHDGQFAILQARPSELTGHDLFFLRFPPNRLGTGRRDGAAGHDSGQACGREPVREPALTYYVNDGSLSVGLGRRLLWK</sequence>
<dbReference type="Proteomes" id="UP000287547">
    <property type="component" value="Unassembled WGS sequence"/>
</dbReference>
<dbReference type="EMBL" id="QHKI01000003">
    <property type="protein sequence ID" value="RSM89399.1"/>
    <property type="molecule type" value="Genomic_DNA"/>
</dbReference>
<comment type="caution">
    <text evidence="2">The sequence shown here is derived from an EMBL/GenBank/DDBJ whole genome shotgun (WGS) entry which is preliminary data.</text>
</comment>
<gene>
    <name evidence="2" type="ORF">DMH04_05170</name>
</gene>
<protein>
    <recommendedName>
        <fullName evidence="1">Pyruvate phosphate dikinase AMP/ATP-binding domain-containing protein</fullName>
    </recommendedName>
</protein>
<dbReference type="GO" id="GO:0005524">
    <property type="term" value="F:ATP binding"/>
    <property type="evidence" value="ECO:0007669"/>
    <property type="project" value="InterPro"/>
</dbReference>
<dbReference type="GO" id="GO:0016301">
    <property type="term" value="F:kinase activity"/>
    <property type="evidence" value="ECO:0007669"/>
    <property type="project" value="InterPro"/>
</dbReference>
<dbReference type="AlphaFoldDB" id="A0A428ZMX3"/>
<accession>A0A428ZMX3</accession>
<reference evidence="2 3" key="1">
    <citation type="submission" date="2018-05" db="EMBL/GenBank/DDBJ databases">
        <title>Evolution of GPA BGCs.</title>
        <authorList>
            <person name="Waglechner N."/>
            <person name="Wright G.D."/>
        </authorList>
    </citation>
    <scope>NUCLEOTIDE SEQUENCE [LARGE SCALE GENOMIC DNA]</scope>
    <source>
        <strain evidence="2 3">A82846</strain>
    </source>
</reference>